<dbReference type="Proteomes" id="UP001175271">
    <property type="component" value="Unassembled WGS sequence"/>
</dbReference>
<sequence>MAPNLSYLPLDITFDVVDITPSQGILKICEALSEGSSWHFAADRNKLRALNEKYKDPRRNRLPKGDCTILFEIIDTWKKHPGPVYIHLELNGNPLPQIEGYKRKELFRGRAIYTCVVRGQRRGHCCFLEHNEHLGFVTIKCLM</sequence>
<name>A0AA39I041_9BILA</name>
<gene>
    <name evidence="1" type="ORF">QR680_011885</name>
</gene>
<protein>
    <submittedName>
        <fullName evidence="1">Uncharacterized protein</fullName>
    </submittedName>
</protein>
<accession>A0AA39I041</accession>
<organism evidence="1 2">
    <name type="scientific">Steinernema hermaphroditum</name>
    <dbReference type="NCBI Taxonomy" id="289476"/>
    <lineage>
        <taxon>Eukaryota</taxon>
        <taxon>Metazoa</taxon>
        <taxon>Ecdysozoa</taxon>
        <taxon>Nematoda</taxon>
        <taxon>Chromadorea</taxon>
        <taxon>Rhabditida</taxon>
        <taxon>Tylenchina</taxon>
        <taxon>Panagrolaimomorpha</taxon>
        <taxon>Strongyloidoidea</taxon>
        <taxon>Steinernematidae</taxon>
        <taxon>Steinernema</taxon>
    </lineage>
</organism>
<keyword evidence="2" id="KW-1185">Reference proteome</keyword>
<evidence type="ECO:0000313" key="1">
    <source>
        <dbReference type="EMBL" id="KAK0415312.1"/>
    </source>
</evidence>
<proteinExistence type="predicted"/>
<comment type="caution">
    <text evidence="1">The sequence shown here is derived from an EMBL/GenBank/DDBJ whole genome shotgun (WGS) entry which is preliminary data.</text>
</comment>
<dbReference type="EMBL" id="JAUCMV010000002">
    <property type="protein sequence ID" value="KAK0415312.1"/>
    <property type="molecule type" value="Genomic_DNA"/>
</dbReference>
<dbReference type="AlphaFoldDB" id="A0AA39I041"/>
<reference evidence="1" key="1">
    <citation type="submission" date="2023-06" db="EMBL/GenBank/DDBJ databases">
        <title>Genomic analysis of the entomopathogenic nematode Steinernema hermaphroditum.</title>
        <authorList>
            <person name="Schwarz E.M."/>
            <person name="Heppert J.K."/>
            <person name="Baniya A."/>
            <person name="Schwartz H.T."/>
            <person name="Tan C.-H."/>
            <person name="Antoshechkin I."/>
            <person name="Sternberg P.W."/>
            <person name="Goodrich-Blair H."/>
            <person name="Dillman A.R."/>
        </authorList>
    </citation>
    <scope>NUCLEOTIDE SEQUENCE</scope>
    <source>
        <strain evidence="1">PS9179</strain>
        <tissue evidence="1">Whole animal</tissue>
    </source>
</reference>
<evidence type="ECO:0000313" key="2">
    <source>
        <dbReference type="Proteomes" id="UP001175271"/>
    </source>
</evidence>